<dbReference type="EMBL" id="HE983845">
    <property type="protein sequence ID" value="CCM43623.1"/>
    <property type="molecule type" value="Genomic_DNA"/>
</dbReference>
<gene>
    <name evidence="1" type="ORF">BN405_2-10_Ab1_orf_79</name>
</gene>
<reference evidence="1 2" key="1">
    <citation type="journal article" date="2013" name="PLoS ONE">
        <title>The Susceptibility of Pseudomonas aeruginosa Strains from Cystic Fibrosis Patients to Bacteriophages.</title>
        <authorList>
            <person name="Essoh C."/>
            <person name="Blouin Y."/>
            <person name="Loukou G."/>
            <person name="Cablanmian A."/>
            <person name="Lathro S."/>
            <person name="Kutter E."/>
            <person name="Thien H.V."/>
            <person name="Vergnaud G."/>
            <person name="Pourcel C."/>
        </authorList>
    </citation>
    <scope>NUCLEOTIDE SEQUENCE [LARGE SCALE GENOMIC DNA]</scope>
    <source>
        <strain evidence="1">VB_PaeM_C2-10_Ab1</strain>
    </source>
</reference>
<keyword evidence="2" id="KW-1185">Reference proteome</keyword>
<proteinExistence type="predicted"/>
<dbReference type="Proteomes" id="UP000001234">
    <property type="component" value="Segment"/>
</dbReference>
<organism evidence="1 2">
    <name type="scientific">Pseudomonas phage vB_PaeM_C2-10_Ab1</name>
    <dbReference type="NCBI Taxonomy" id="1231048"/>
    <lineage>
        <taxon>Viruses</taxon>
        <taxon>Duplodnaviria</taxon>
        <taxon>Heunggongvirae</taxon>
        <taxon>Uroviricota</taxon>
        <taxon>Caudoviricetes</taxon>
        <taxon>Vandenendeviridae</taxon>
        <taxon>Skurskavirinae</taxon>
        <taxon>Pakpunavirus</taxon>
        <taxon>Pakpunavirus CAb1</taxon>
    </lineage>
</organism>
<dbReference type="OrthoDB" id="15600at10239"/>
<accession>K4RM47</accession>
<dbReference type="GeneID" id="14296631"/>
<dbReference type="RefSeq" id="YP_007236900.1">
    <property type="nucleotide sequence ID" value="NC_019918.1"/>
</dbReference>
<sequence length="115" mass="13230">MQKAARRCRMSLQYMVSGDEHIDDYATYELSYPDLKATYNRLSKLDDSSFKASMPEVLHFCCFVAWIKEIPSSILLGDRGLIHLIAHHIHEGAEDDGPQAFKSLRHQFNTLMKLD</sequence>
<name>K4RM47_9CAUD</name>
<evidence type="ECO:0000313" key="1">
    <source>
        <dbReference type="EMBL" id="CCM43623.1"/>
    </source>
</evidence>
<evidence type="ECO:0000313" key="2">
    <source>
        <dbReference type="Proteomes" id="UP000001234"/>
    </source>
</evidence>
<dbReference type="KEGG" id="vg:14296631"/>
<protein>
    <submittedName>
        <fullName evidence="1">Uncharacterized protein</fullName>
    </submittedName>
</protein>